<dbReference type="EMBL" id="VUJU01010612">
    <property type="protein sequence ID" value="KAF0713623.1"/>
    <property type="molecule type" value="Genomic_DNA"/>
</dbReference>
<evidence type="ECO:0000313" key="1">
    <source>
        <dbReference type="EMBL" id="KAF0713623.1"/>
    </source>
</evidence>
<name>A0A6G0VY38_APHCR</name>
<keyword evidence="2" id="KW-1185">Reference proteome</keyword>
<evidence type="ECO:0000313" key="2">
    <source>
        <dbReference type="Proteomes" id="UP000478052"/>
    </source>
</evidence>
<sequence length="264" mass="30483">MITTSISKEINKIVIHNNILDKEIKSAFKSIINFCNDPFEGIDTEYKFLNTLQTRNISKYLINNPLGSHSSSVLGVYYSFPSTPNFLRYSLNSIFVYALFNTKDVKSVGNDKTFFKLVEEINELENIGIKINLSGKTTNIKFVLGLVVGDNLGINSVLRFSKSFSSIYFCRFCVNDKKKIQTMATEDHSSLRNRVNYNEHEFLFIICIKVIYFGNIKYQKKSFNYGESEIGNMSPPLKFIKSIQLKIKMSSRESSLLYTFFHFW</sequence>
<gene>
    <name evidence="1" type="ORF">FWK35_00025041</name>
</gene>
<dbReference type="AlphaFoldDB" id="A0A6G0VY38"/>
<comment type="caution">
    <text evidence="1">The sequence shown here is derived from an EMBL/GenBank/DDBJ whole genome shotgun (WGS) entry which is preliminary data.</text>
</comment>
<accession>A0A6G0VY38</accession>
<reference evidence="1 2" key="1">
    <citation type="submission" date="2019-08" db="EMBL/GenBank/DDBJ databases">
        <title>Whole genome of Aphis craccivora.</title>
        <authorList>
            <person name="Voronova N.V."/>
            <person name="Shulinski R.S."/>
            <person name="Bandarenka Y.V."/>
            <person name="Zhorov D.G."/>
            <person name="Warner D."/>
        </authorList>
    </citation>
    <scope>NUCLEOTIDE SEQUENCE [LARGE SCALE GENOMIC DNA]</scope>
    <source>
        <strain evidence="1">180601</strain>
        <tissue evidence="1">Whole Body</tissue>
    </source>
</reference>
<dbReference type="OrthoDB" id="8067731at2759"/>
<dbReference type="Proteomes" id="UP000478052">
    <property type="component" value="Unassembled WGS sequence"/>
</dbReference>
<proteinExistence type="predicted"/>
<protein>
    <submittedName>
        <fullName evidence="1">Uncharacterized protein</fullName>
    </submittedName>
</protein>
<organism evidence="1 2">
    <name type="scientific">Aphis craccivora</name>
    <name type="common">Cowpea aphid</name>
    <dbReference type="NCBI Taxonomy" id="307492"/>
    <lineage>
        <taxon>Eukaryota</taxon>
        <taxon>Metazoa</taxon>
        <taxon>Ecdysozoa</taxon>
        <taxon>Arthropoda</taxon>
        <taxon>Hexapoda</taxon>
        <taxon>Insecta</taxon>
        <taxon>Pterygota</taxon>
        <taxon>Neoptera</taxon>
        <taxon>Paraneoptera</taxon>
        <taxon>Hemiptera</taxon>
        <taxon>Sternorrhyncha</taxon>
        <taxon>Aphidomorpha</taxon>
        <taxon>Aphidoidea</taxon>
        <taxon>Aphididae</taxon>
        <taxon>Aphidini</taxon>
        <taxon>Aphis</taxon>
        <taxon>Aphis</taxon>
    </lineage>
</organism>